<accession>H8ZXG5</accession>
<keyword evidence="10" id="KW-0150">Chloroplast</keyword>
<keyword evidence="5 6" id="KW-0687">Ribonucleoprotein</keyword>
<dbReference type="GO" id="GO:0006412">
    <property type="term" value="P:translation"/>
    <property type="evidence" value="ECO:0007669"/>
    <property type="project" value="UniProtKB-UniRule"/>
</dbReference>
<comment type="function">
    <text evidence="6">One of the primary rRNA binding proteins, it binds directly to 16S rRNA where it nucleates assembly of the body of the 30S subunit.</text>
</comment>
<keyword evidence="3 6" id="KW-0694">RNA-binding</keyword>
<dbReference type="CDD" id="cd00165">
    <property type="entry name" value="S4"/>
    <property type="match status" value="1"/>
</dbReference>
<evidence type="ECO:0000256" key="5">
    <source>
        <dbReference type="ARBA" id="ARBA00023274"/>
    </source>
</evidence>
<evidence type="ECO:0000259" key="8">
    <source>
        <dbReference type="SMART" id="SM00363"/>
    </source>
</evidence>
<dbReference type="NCBIfam" id="TIGR01017">
    <property type="entry name" value="rpsD_bact"/>
    <property type="match status" value="1"/>
</dbReference>
<proteinExistence type="inferred from homology"/>
<feature type="domain" description="RNA-binding S4" evidence="8">
    <location>
        <begin position="91"/>
        <end position="155"/>
    </location>
</feature>
<dbReference type="FunFam" id="3.10.290.10:FF:000001">
    <property type="entry name" value="30S ribosomal protein S4"/>
    <property type="match status" value="1"/>
</dbReference>
<dbReference type="PROSITE" id="PS00632">
    <property type="entry name" value="RIBOSOMAL_S4"/>
    <property type="match status" value="1"/>
</dbReference>
<dbReference type="Gene3D" id="1.10.1050.10">
    <property type="entry name" value="Ribosomal Protein S4 Delta 41, Chain A, domain 1"/>
    <property type="match status" value="1"/>
</dbReference>
<evidence type="ECO:0000256" key="7">
    <source>
        <dbReference type="RuleBase" id="RU003699"/>
    </source>
</evidence>
<dbReference type="InterPro" id="IPR022801">
    <property type="entry name" value="Ribosomal_uS4"/>
</dbReference>
<dbReference type="InterPro" id="IPR018079">
    <property type="entry name" value="Ribosomal_uS4_CS"/>
</dbReference>
<dbReference type="InterPro" id="IPR036986">
    <property type="entry name" value="S4_RNA-bd_sf"/>
</dbReference>
<evidence type="ECO:0000259" key="9">
    <source>
        <dbReference type="SMART" id="SM01390"/>
    </source>
</evidence>
<reference evidence="10" key="1">
    <citation type="journal article" date="2012" name="Protist">
        <title>Evolution of the chloroplast genome in photosynthetic euglenoids: a comparison of Eutreptia viridis and Euglena gracilis (Euglenophyta).</title>
        <authorList>
            <person name="Wiegert K.E."/>
            <person name="Bennett M.S."/>
            <person name="Triemer R.E."/>
        </authorList>
    </citation>
    <scope>NUCLEOTIDE SEQUENCE</scope>
</reference>
<dbReference type="SUPFAM" id="SSF55174">
    <property type="entry name" value="Alpha-L RNA-binding motif"/>
    <property type="match status" value="1"/>
</dbReference>
<evidence type="ECO:0000256" key="1">
    <source>
        <dbReference type="ARBA" id="ARBA00007465"/>
    </source>
</evidence>
<keyword evidence="4 6" id="KW-0689">Ribosomal protein</keyword>
<dbReference type="FunFam" id="1.10.1050.10:FF:000002">
    <property type="entry name" value="30S ribosomal protein S4, chloroplastic"/>
    <property type="match status" value="1"/>
</dbReference>
<name>H8ZXG5_9EUGL</name>
<dbReference type="InterPro" id="IPR005709">
    <property type="entry name" value="Ribosomal_uS4_bac-type"/>
</dbReference>
<keyword evidence="10" id="KW-0934">Plastid</keyword>
<dbReference type="SMART" id="SM00363">
    <property type="entry name" value="S4"/>
    <property type="match status" value="1"/>
</dbReference>
<reference evidence="10" key="2">
    <citation type="submission" date="2013-03" db="EMBL/GenBank/DDBJ databases">
        <authorList>
            <person name="Wiegert K.E."/>
            <person name="Bennett M.S."/>
            <person name="Triemer R.E."/>
        </authorList>
    </citation>
    <scope>NUCLEOTIDE SEQUENCE</scope>
</reference>
<dbReference type="GO" id="GO:0003735">
    <property type="term" value="F:structural constituent of ribosome"/>
    <property type="evidence" value="ECO:0007669"/>
    <property type="project" value="InterPro"/>
</dbReference>
<dbReference type="GO" id="GO:0019843">
    <property type="term" value="F:rRNA binding"/>
    <property type="evidence" value="ECO:0007669"/>
    <property type="project" value="UniProtKB-UniRule"/>
</dbReference>
<evidence type="ECO:0000313" key="10">
    <source>
        <dbReference type="EMBL" id="AEQ94239.1"/>
    </source>
</evidence>
<dbReference type="GO" id="GO:0009507">
    <property type="term" value="C:chloroplast"/>
    <property type="evidence" value="ECO:0007669"/>
    <property type="project" value="UniProtKB-SubCell"/>
</dbReference>
<keyword evidence="2 6" id="KW-0699">rRNA-binding</keyword>
<dbReference type="AlphaFoldDB" id="H8ZXG5"/>
<evidence type="ECO:0000256" key="3">
    <source>
        <dbReference type="ARBA" id="ARBA00022884"/>
    </source>
</evidence>
<comment type="subunit">
    <text evidence="6">Part of the 30S ribosomal subunit. Contacts protein S5. The interaction surface between S4 and S5 is involved in control of translational fidelity.</text>
</comment>
<dbReference type="SMART" id="SM01390">
    <property type="entry name" value="Ribosomal_S4"/>
    <property type="match status" value="1"/>
</dbReference>
<dbReference type="PANTHER" id="PTHR11831:SF4">
    <property type="entry name" value="SMALL RIBOSOMAL SUBUNIT PROTEIN US4M"/>
    <property type="match status" value="1"/>
</dbReference>
<dbReference type="GO" id="GO:0042274">
    <property type="term" value="P:ribosomal small subunit biogenesis"/>
    <property type="evidence" value="ECO:0007669"/>
    <property type="project" value="TreeGrafter"/>
</dbReference>
<comment type="subcellular location">
    <subcellularLocation>
        <location evidence="6">Plastid</location>
        <location evidence="6">Chloroplast</location>
    </subcellularLocation>
</comment>
<dbReference type="PROSITE" id="PS50889">
    <property type="entry name" value="S4"/>
    <property type="match status" value="1"/>
</dbReference>
<feature type="domain" description="Small ribosomal subunit protein uS4 N-terminal" evidence="9">
    <location>
        <begin position="3"/>
        <end position="90"/>
    </location>
</feature>
<dbReference type="EMBL" id="JN643723">
    <property type="protein sequence ID" value="AEQ94239.1"/>
    <property type="molecule type" value="Genomic_DNA"/>
</dbReference>
<protein>
    <recommendedName>
        <fullName evidence="6">Small ribosomal subunit protein uS4c</fullName>
    </recommendedName>
</protein>
<dbReference type="Pfam" id="PF00163">
    <property type="entry name" value="Ribosomal_S4"/>
    <property type="match status" value="1"/>
</dbReference>
<dbReference type="InterPro" id="IPR001912">
    <property type="entry name" value="Ribosomal_uS4_N"/>
</dbReference>
<dbReference type="GO" id="GO:0015935">
    <property type="term" value="C:small ribosomal subunit"/>
    <property type="evidence" value="ECO:0007669"/>
    <property type="project" value="InterPro"/>
</dbReference>
<dbReference type="HAMAP" id="MF_01306_B">
    <property type="entry name" value="Ribosomal_uS4_B"/>
    <property type="match status" value="1"/>
</dbReference>
<evidence type="ECO:0000256" key="4">
    <source>
        <dbReference type="ARBA" id="ARBA00022980"/>
    </source>
</evidence>
<organism evidence="10">
    <name type="scientific">Eutreptia viridis</name>
    <dbReference type="NCBI Taxonomy" id="96908"/>
    <lineage>
        <taxon>Eukaryota</taxon>
        <taxon>Discoba</taxon>
        <taxon>Euglenozoa</taxon>
        <taxon>Euglenida</taxon>
        <taxon>Spirocuta</taxon>
        <taxon>Euglenophyceae</taxon>
        <taxon>Eutreptiales</taxon>
        <taxon>Eutreptiaceae</taxon>
        <taxon>Eutreptia</taxon>
    </lineage>
</organism>
<evidence type="ECO:0000256" key="6">
    <source>
        <dbReference type="HAMAP-Rule" id="MF_01306"/>
    </source>
</evidence>
<comment type="function">
    <text evidence="6">With S5 and S12 plays an important role in translational accuracy.</text>
</comment>
<comment type="similarity">
    <text evidence="1 6 7">Belongs to the universal ribosomal protein uS4 family.</text>
</comment>
<dbReference type="Gene3D" id="3.10.290.10">
    <property type="entry name" value="RNA-binding S4 domain"/>
    <property type="match status" value="1"/>
</dbReference>
<dbReference type="Pfam" id="PF01479">
    <property type="entry name" value="S4"/>
    <property type="match status" value="1"/>
</dbReference>
<sequence length="203" mass="23541">MSRYRGPRLRIVRRLGELPGLTKKISKKRNAPGELHAENQKKLSQYNLQLREKQKLRFNYGINEKQLINYVKKSRKGKESSGRFLLTLLEMRLDTIILRLGLAPTIMAARQIISHKHILVNEKCVNIPSYQCIPNDMIAIRNSIKSRSLIEKNKESLNEKNIASHLIFNTSLIKAKINSIVNRNSIPLKINELLVIEFYSRKI</sequence>
<gene>
    <name evidence="6 10" type="primary">rps4</name>
</gene>
<dbReference type="NCBIfam" id="NF003717">
    <property type="entry name" value="PRK05327.1"/>
    <property type="match status" value="1"/>
</dbReference>
<evidence type="ECO:0000256" key="2">
    <source>
        <dbReference type="ARBA" id="ARBA00022730"/>
    </source>
</evidence>
<dbReference type="PANTHER" id="PTHR11831">
    <property type="entry name" value="30S 40S RIBOSOMAL PROTEIN"/>
    <property type="match status" value="1"/>
</dbReference>
<dbReference type="InterPro" id="IPR002942">
    <property type="entry name" value="S4_RNA-bd"/>
</dbReference>
<geneLocation type="chloroplast" evidence="10"/>